<keyword evidence="1" id="KW-0472">Membrane</keyword>
<dbReference type="EMBL" id="FSRC01000002">
    <property type="protein sequence ID" value="SIO02113.1"/>
    <property type="molecule type" value="Genomic_DNA"/>
</dbReference>
<dbReference type="Pfam" id="PF19578">
    <property type="entry name" value="DUF6090"/>
    <property type="match status" value="1"/>
</dbReference>
<sequence length="258" mass="30821">MFPFDQAMINFFRKLRQDLVEKNKMGKYLKYALGEITLVVIGILIALGINNWNEKENNINQANKHLETIRLNLKDDIVQAEKLLAETQTTVDYSNIFLDQFKTLKPIDRNIQMYIIYLMFERNIEVNDSGLTALLNSNSMSFVDEDLQVKIFNYYRHIEQLKSREINANSEIKTMYEPYVKENFYWIYNKTNPWHRQADVYKNDPRPIENIDGKLKNVIEDKRFEIMVNHRRYQTLILSDFYIQTIELAQEIISEIKK</sequence>
<dbReference type="OrthoDB" id="1414794at2"/>
<dbReference type="AlphaFoldDB" id="A0A1N6G3L9"/>
<proteinExistence type="predicted"/>
<dbReference type="RefSeq" id="WP_143186022.1">
    <property type="nucleotide sequence ID" value="NZ_FSRC01000002.1"/>
</dbReference>
<evidence type="ECO:0000313" key="3">
    <source>
        <dbReference type="Proteomes" id="UP000185221"/>
    </source>
</evidence>
<name>A0A1N6G3L9_9BACT</name>
<reference evidence="3" key="1">
    <citation type="submission" date="2016-11" db="EMBL/GenBank/DDBJ databases">
        <authorList>
            <person name="Varghese N."/>
            <person name="Submissions S."/>
        </authorList>
    </citation>
    <scope>NUCLEOTIDE SEQUENCE [LARGE SCALE GENOMIC DNA]</scope>
    <source>
        <strain evidence="3">DSM 15292</strain>
    </source>
</reference>
<keyword evidence="1" id="KW-0812">Transmembrane</keyword>
<evidence type="ECO:0000256" key="1">
    <source>
        <dbReference type="SAM" id="Phobius"/>
    </source>
</evidence>
<organism evidence="2 3">
    <name type="scientific">Algoriphagus halophilus</name>
    <dbReference type="NCBI Taxonomy" id="226505"/>
    <lineage>
        <taxon>Bacteria</taxon>
        <taxon>Pseudomonadati</taxon>
        <taxon>Bacteroidota</taxon>
        <taxon>Cytophagia</taxon>
        <taxon>Cytophagales</taxon>
        <taxon>Cyclobacteriaceae</taxon>
        <taxon>Algoriphagus</taxon>
    </lineage>
</organism>
<evidence type="ECO:0000313" key="2">
    <source>
        <dbReference type="EMBL" id="SIO02113.1"/>
    </source>
</evidence>
<gene>
    <name evidence="2" type="ORF">SAMN05444394_2941</name>
</gene>
<feature type="transmembrane region" description="Helical" evidence="1">
    <location>
        <begin position="31"/>
        <end position="52"/>
    </location>
</feature>
<dbReference type="Proteomes" id="UP000185221">
    <property type="component" value="Unassembled WGS sequence"/>
</dbReference>
<dbReference type="STRING" id="226505.SAMN05444394_2941"/>
<accession>A0A1N6G3L9</accession>
<protein>
    <submittedName>
        <fullName evidence="2">Uncharacterized protein</fullName>
    </submittedName>
</protein>
<keyword evidence="1" id="KW-1133">Transmembrane helix</keyword>
<keyword evidence="3" id="KW-1185">Reference proteome</keyword>
<dbReference type="InterPro" id="IPR045749">
    <property type="entry name" value="DUF6090"/>
</dbReference>